<reference evidence="2 3" key="1">
    <citation type="submission" date="2016-10" db="EMBL/GenBank/DDBJ databases">
        <authorList>
            <person name="de Groot N.N."/>
        </authorList>
    </citation>
    <scope>NUCLEOTIDE SEQUENCE [LARGE SCALE GENOMIC DNA]</scope>
    <source>
        <strain evidence="2 3">DSM 16077</strain>
    </source>
</reference>
<accession>A0A1G9T800</accession>
<gene>
    <name evidence="2" type="ORF">SAMN04488568_11164</name>
</gene>
<evidence type="ECO:0000256" key="1">
    <source>
        <dbReference type="SAM" id="MobiDB-lite"/>
    </source>
</evidence>
<organism evidence="2 3">
    <name type="scientific">Maricaulis salignorans</name>
    <dbReference type="NCBI Taxonomy" id="144026"/>
    <lineage>
        <taxon>Bacteria</taxon>
        <taxon>Pseudomonadati</taxon>
        <taxon>Pseudomonadota</taxon>
        <taxon>Alphaproteobacteria</taxon>
        <taxon>Maricaulales</taxon>
        <taxon>Maricaulaceae</taxon>
        <taxon>Maricaulis</taxon>
    </lineage>
</organism>
<dbReference type="AlphaFoldDB" id="A0A1G9T800"/>
<proteinExistence type="predicted"/>
<name>A0A1G9T800_9PROT</name>
<dbReference type="STRING" id="144026.SAMN04488568_11164"/>
<keyword evidence="3" id="KW-1185">Reference proteome</keyword>
<feature type="region of interest" description="Disordered" evidence="1">
    <location>
        <begin position="1"/>
        <end position="54"/>
    </location>
</feature>
<dbReference type="Proteomes" id="UP000199759">
    <property type="component" value="Unassembled WGS sequence"/>
</dbReference>
<sequence>MASKESGFDADPDRIRHRTPAIKAQSSLKSGKNEASRGIEAAPVPRPKKFAISL</sequence>
<protein>
    <submittedName>
        <fullName evidence="2">Uncharacterized protein</fullName>
    </submittedName>
</protein>
<evidence type="ECO:0000313" key="3">
    <source>
        <dbReference type="Proteomes" id="UP000199759"/>
    </source>
</evidence>
<dbReference type="EMBL" id="FNHG01000011">
    <property type="protein sequence ID" value="SDM43794.1"/>
    <property type="molecule type" value="Genomic_DNA"/>
</dbReference>
<evidence type="ECO:0000313" key="2">
    <source>
        <dbReference type="EMBL" id="SDM43794.1"/>
    </source>
</evidence>